<comment type="subcellular location">
    <subcellularLocation>
        <location evidence="1">Membrane</location>
        <topology evidence="1">Multi-pass membrane protein</topology>
    </subcellularLocation>
</comment>
<keyword evidence="11 12" id="KW-0275">Fatty acid biosynthesis</keyword>
<feature type="domain" description="Fatty acid desaturase" evidence="14">
    <location>
        <begin position="3"/>
        <end position="188"/>
    </location>
</feature>
<evidence type="ECO:0000256" key="9">
    <source>
        <dbReference type="ARBA" id="ARBA00023098"/>
    </source>
</evidence>
<evidence type="ECO:0000313" key="15">
    <source>
        <dbReference type="EMBL" id="CAD7637485.1"/>
    </source>
</evidence>
<dbReference type="GO" id="GO:0005789">
    <property type="term" value="C:endoplasmic reticulum membrane"/>
    <property type="evidence" value="ECO:0007669"/>
    <property type="project" value="TreeGrafter"/>
</dbReference>
<dbReference type="Pfam" id="PF00487">
    <property type="entry name" value="FA_desaturase"/>
    <property type="match status" value="1"/>
</dbReference>
<evidence type="ECO:0000256" key="8">
    <source>
        <dbReference type="ARBA" id="ARBA00023004"/>
    </source>
</evidence>
<comment type="domain">
    <text evidence="12">The histidine box domains are involved in binding the catalytic metal ions.</text>
</comment>
<evidence type="ECO:0000256" key="13">
    <source>
        <dbReference type="SAM" id="Phobius"/>
    </source>
</evidence>
<dbReference type="PRINTS" id="PR00075">
    <property type="entry name" value="FACDDSATRASE"/>
</dbReference>
<evidence type="ECO:0000256" key="12">
    <source>
        <dbReference type="RuleBase" id="RU000581"/>
    </source>
</evidence>
<keyword evidence="6 13" id="KW-1133">Transmembrane helix</keyword>
<sequence length="243" mass="28914">CGVHRLWTHRAYKATPALRRLLMTLAIMSFQHNVYKWCRDHRVHHRYADTDADPQDIRRGFFFAHIGWLVCRKHPAVIRASRTIDMSDLDHDPLIQFDRRYHVPLAVVIWGAIPTLIPWYFWSENLWVALFVCVFYRHAFTLNVTWSLASVAHVFGNKPYDKHISGTDCPMEYVMMGESYHNYHHTYPWDYSQCEHGKFVAFNPGTLFIDFFAWLGWAYDLRKPSRENVKNRKLHTGQTIPRY</sequence>
<dbReference type="CDD" id="cd03505">
    <property type="entry name" value="Delta9-FADS-like"/>
    <property type="match status" value="1"/>
</dbReference>
<keyword evidence="8" id="KW-0408">Iron</keyword>
<keyword evidence="16" id="KW-1185">Reference proteome</keyword>
<dbReference type="InterPro" id="IPR005804">
    <property type="entry name" value="FA_desaturase_dom"/>
</dbReference>
<evidence type="ECO:0000256" key="6">
    <source>
        <dbReference type="ARBA" id="ARBA00022989"/>
    </source>
</evidence>
<dbReference type="PANTHER" id="PTHR11351:SF31">
    <property type="entry name" value="DESATURASE 1, ISOFORM A-RELATED"/>
    <property type="match status" value="1"/>
</dbReference>
<keyword evidence="9" id="KW-0443">Lipid metabolism</keyword>
<feature type="transmembrane region" description="Helical" evidence="13">
    <location>
        <begin position="101"/>
        <end position="121"/>
    </location>
</feature>
<organism evidence="15">
    <name type="scientific">Medioppia subpectinata</name>
    <dbReference type="NCBI Taxonomy" id="1979941"/>
    <lineage>
        <taxon>Eukaryota</taxon>
        <taxon>Metazoa</taxon>
        <taxon>Ecdysozoa</taxon>
        <taxon>Arthropoda</taxon>
        <taxon>Chelicerata</taxon>
        <taxon>Arachnida</taxon>
        <taxon>Acari</taxon>
        <taxon>Acariformes</taxon>
        <taxon>Sarcoptiformes</taxon>
        <taxon>Oribatida</taxon>
        <taxon>Brachypylina</taxon>
        <taxon>Oppioidea</taxon>
        <taxon>Oppiidae</taxon>
        <taxon>Medioppia</taxon>
    </lineage>
</organism>
<dbReference type="PANTHER" id="PTHR11351">
    <property type="entry name" value="ACYL-COA DESATURASE"/>
    <property type="match status" value="1"/>
</dbReference>
<keyword evidence="7 12" id="KW-0560">Oxidoreductase</keyword>
<dbReference type="GO" id="GO:0005506">
    <property type="term" value="F:iron ion binding"/>
    <property type="evidence" value="ECO:0007669"/>
    <property type="project" value="TreeGrafter"/>
</dbReference>
<gene>
    <name evidence="15" type="ORF">OSB1V03_LOCUS17007</name>
</gene>
<keyword evidence="5" id="KW-0276">Fatty acid metabolism</keyword>
<proteinExistence type="inferred from homology"/>
<evidence type="ECO:0000256" key="5">
    <source>
        <dbReference type="ARBA" id="ARBA00022832"/>
    </source>
</evidence>
<evidence type="ECO:0000256" key="1">
    <source>
        <dbReference type="ARBA" id="ARBA00004141"/>
    </source>
</evidence>
<dbReference type="EMBL" id="CAJPIZ010019741">
    <property type="protein sequence ID" value="CAG2117052.1"/>
    <property type="molecule type" value="Genomic_DNA"/>
</dbReference>
<dbReference type="GO" id="GO:0006636">
    <property type="term" value="P:unsaturated fatty acid biosynthetic process"/>
    <property type="evidence" value="ECO:0007669"/>
    <property type="project" value="TreeGrafter"/>
</dbReference>
<protein>
    <recommendedName>
        <fullName evidence="14">Fatty acid desaturase domain-containing protein</fullName>
    </recommendedName>
</protein>
<feature type="non-terminal residue" evidence="15">
    <location>
        <position position="243"/>
    </location>
</feature>
<dbReference type="Proteomes" id="UP000759131">
    <property type="component" value="Unassembled WGS sequence"/>
</dbReference>
<name>A0A7R9L9D6_9ACAR</name>
<evidence type="ECO:0000256" key="7">
    <source>
        <dbReference type="ARBA" id="ARBA00023002"/>
    </source>
</evidence>
<evidence type="ECO:0000256" key="10">
    <source>
        <dbReference type="ARBA" id="ARBA00023136"/>
    </source>
</evidence>
<evidence type="ECO:0000313" key="16">
    <source>
        <dbReference type="Proteomes" id="UP000759131"/>
    </source>
</evidence>
<evidence type="ECO:0000256" key="11">
    <source>
        <dbReference type="ARBA" id="ARBA00023160"/>
    </source>
</evidence>
<keyword evidence="4 12" id="KW-0812">Transmembrane</keyword>
<keyword evidence="10 13" id="KW-0472">Membrane</keyword>
<dbReference type="InterPro" id="IPR015876">
    <property type="entry name" value="Acyl-CoA_DS"/>
</dbReference>
<dbReference type="GO" id="GO:0004768">
    <property type="term" value="F:stearoyl-CoA 9-desaturase activity"/>
    <property type="evidence" value="ECO:0007669"/>
    <property type="project" value="TreeGrafter"/>
</dbReference>
<comment type="similarity">
    <text evidence="2 12">Belongs to the fatty acid desaturase type 1 family.</text>
</comment>
<evidence type="ECO:0000256" key="4">
    <source>
        <dbReference type="ARBA" id="ARBA00022692"/>
    </source>
</evidence>
<dbReference type="OrthoDB" id="10260134at2759"/>
<feature type="transmembrane region" description="Helical" evidence="13">
    <location>
        <begin position="127"/>
        <end position="155"/>
    </location>
</feature>
<keyword evidence="3 12" id="KW-0444">Lipid biosynthesis</keyword>
<dbReference type="AlphaFoldDB" id="A0A7R9L9D6"/>
<reference evidence="15" key="1">
    <citation type="submission" date="2020-11" db="EMBL/GenBank/DDBJ databases">
        <authorList>
            <person name="Tran Van P."/>
        </authorList>
    </citation>
    <scope>NUCLEOTIDE SEQUENCE</scope>
</reference>
<dbReference type="EMBL" id="OC874316">
    <property type="protein sequence ID" value="CAD7637485.1"/>
    <property type="molecule type" value="Genomic_DNA"/>
</dbReference>
<comment type="cofactor">
    <cofactor evidence="12">
        <name>Fe(2+)</name>
        <dbReference type="ChEBI" id="CHEBI:29033"/>
    </cofactor>
</comment>
<evidence type="ECO:0000256" key="3">
    <source>
        <dbReference type="ARBA" id="ARBA00022516"/>
    </source>
</evidence>
<accession>A0A7R9L9D6</accession>
<evidence type="ECO:0000259" key="14">
    <source>
        <dbReference type="Pfam" id="PF00487"/>
    </source>
</evidence>
<evidence type="ECO:0000256" key="2">
    <source>
        <dbReference type="ARBA" id="ARBA00009295"/>
    </source>
</evidence>